<evidence type="ECO:0000313" key="1">
    <source>
        <dbReference type="EMBL" id="KKK77221.1"/>
    </source>
</evidence>
<dbReference type="EMBL" id="LAZR01055057">
    <property type="protein sequence ID" value="KKK77221.1"/>
    <property type="molecule type" value="Genomic_DNA"/>
</dbReference>
<name>A0A0F9AXY5_9ZZZZ</name>
<comment type="caution">
    <text evidence="1">The sequence shown here is derived from an EMBL/GenBank/DDBJ whole genome shotgun (WGS) entry which is preliminary data.</text>
</comment>
<accession>A0A0F9AXY5</accession>
<sequence>MTQIKDLELTLKIIPKMTKYDAFGKPDKDGEYCVVDGEWLRLTLTELKERRERVEKGQ</sequence>
<reference evidence="1" key="1">
    <citation type="journal article" date="2015" name="Nature">
        <title>Complex archaea that bridge the gap between prokaryotes and eukaryotes.</title>
        <authorList>
            <person name="Spang A."/>
            <person name="Saw J.H."/>
            <person name="Jorgensen S.L."/>
            <person name="Zaremba-Niedzwiedzka K."/>
            <person name="Martijn J."/>
            <person name="Lind A.E."/>
            <person name="van Eijk R."/>
            <person name="Schleper C."/>
            <person name="Guy L."/>
            <person name="Ettema T.J."/>
        </authorList>
    </citation>
    <scope>NUCLEOTIDE SEQUENCE</scope>
</reference>
<dbReference type="AlphaFoldDB" id="A0A0F9AXY5"/>
<protein>
    <submittedName>
        <fullName evidence="1">Uncharacterized protein</fullName>
    </submittedName>
</protein>
<organism evidence="1">
    <name type="scientific">marine sediment metagenome</name>
    <dbReference type="NCBI Taxonomy" id="412755"/>
    <lineage>
        <taxon>unclassified sequences</taxon>
        <taxon>metagenomes</taxon>
        <taxon>ecological metagenomes</taxon>
    </lineage>
</organism>
<gene>
    <name evidence="1" type="ORF">LCGC14_2855780</name>
</gene>
<proteinExistence type="predicted"/>